<dbReference type="PANTHER" id="PTHR39335">
    <property type="entry name" value="BLL4220 PROTEIN"/>
    <property type="match status" value="1"/>
</dbReference>
<dbReference type="InterPro" id="IPR005297">
    <property type="entry name" value="Lipoprotein_repeat"/>
</dbReference>
<dbReference type="RefSeq" id="WP_260725155.1">
    <property type="nucleotide sequence ID" value="NZ_BAAABS010000051.1"/>
</dbReference>
<dbReference type="EMBL" id="CP073721">
    <property type="protein sequence ID" value="UWZ35805.1"/>
    <property type="molecule type" value="Genomic_DNA"/>
</dbReference>
<protein>
    <recommendedName>
        <fullName evidence="5">Lipoprotein</fullName>
    </recommendedName>
</protein>
<evidence type="ECO:0000256" key="1">
    <source>
        <dbReference type="SAM" id="MobiDB-lite"/>
    </source>
</evidence>
<dbReference type="PANTHER" id="PTHR39335:SF1">
    <property type="entry name" value="BLL4220 PROTEIN"/>
    <property type="match status" value="1"/>
</dbReference>
<feature type="signal peptide" evidence="2">
    <location>
        <begin position="1"/>
        <end position="22"/>
    </location>
</feature>
<keyword evidence="4" id="KW-1185">Reference proteome</keyword>
<dbReference type="Proteomes" id="UP001058271">
    <property type="component" value="Chromosome"/>
</dbReference>
<feature type="chain" id="PRO_5046211202" description="Lipoprotein" evidence="2">
    <location>
        <begin position="23"/>
        <end position="180"/>
    </location>
</feature>
<dbReference type="PROSITE" id="PS51257">
    <property type="entry name" value="PROKAR_LIPOPROTEIN"/>
    <property type="match status" value="1"/>
</dbReference>
<accession>A0ABY5Z419</accession>
<evidence type="ECO:0000313" key="4">
    <source>
        <dbReference type="Proteomes" id="UP001058271"/>
    </source>
</evidence>
<name>A0ABY5Z419_9ACTN</name>
<evidence type="ECO:0000256" key="2">
    <source>
        <dbReference type="SAM" id="SignalP"/>
    </source>
</evidence>
<keyword evidence="2" id="KW-0732">Signal</keyword>
<gene>
    <name evidence="3" type="ORF">Drose_32700</name>
</gene>
<evidence type="ECO:0000313" key="3">
    <source>
        <dbReference type="EMBL" id="UWZ35805.1"/>
    </source>
</evidence>
<dbReference type="Pfam" id="PF03640">
    <property type="entry name" value="Lipoprotein_15"/>
    <property type="match status" value="2"/>
</dbReference>
<reference evidence="3" key="1">
    <citation type="submission" date="2021-04" db="EMBL/GenBank/DDBJ databases">
        <title>Biosynthetic gene clusters of Dactylosporangioum roseum.</title>
        <authorList>
            <person name="Hartkoorn R.C."/>
            <person name="Beaudoing E."/>
            <person name="Hot D."/>
            <person name="Moureu S."/>
        </authorList>
    </citation>
    <scope>NUCLEOTIDE SEQUENCE</scope>
    <source>
        <strain evidence="3">NRRL B-16295</strain>
    </source>
</reference>
<feature type="region of interest" description="Disordered" evidence="1">
    <location>
        <begin position="34"/>
        <end position="53"/>
    </location>
</feature>
<evidence type="ECO:0008006" key="5">
    <source>
        <dbReference type="Google" id="ProtNLM"/>
    </source>
</evidence>
<organism evidence="3 4">
    <name type="scientific">Dactylosporangium roseum</name>
    <dbReference type="NCBI Taxonomy" id="47989"/>
    <lineage>
        <taxon>Bacteria</taxon>
        <taxon>Bacillati</taxon>
        <taxon>Actinomycetota</taxon>
        <taxon>Actinomycetes</taxon>
        <taxon>Micromonosporales</taxon>
        <taxon>Micromonosporaceae</taxon>
        <taxon>Dactylosporangium</taxon>
    </lineage>
</organism>
<sequence>MRKYVMTVAAAAAVALSLTACGAIDLTDRDTTEPAASAGASAAPSASTGKSADTAGVKVADTATLGKVVTDWKGWTLYRFEKDTPKPSKSVCEGECLVKWPAVPYVQDMKIEGVDPKLIGKLTRGDGTQQLTIDGWAAYRFAADAKPGDIKGQGVGGVWFAFTPEGKKAQAVAGTTGGGY</sequence>
<proteinExistence type="predicted"/>
<feature type="compositionally biased region" description="Low complexity" evidence="1">
    <location>
        <begin position="34"/>
        <end position="52"/>
    </location>
</feature>